<dbReference type="CDD" id="cd06446">
    <property type="entry name" value="Trp-synth_B"/>
    <property type="match status" value="1"/>
</dbReference>
<protein>
    <recommendedName>
        <fullName evidence="12">Tryptophan synthase beta chain</fullName>
        <ecNumber evidence="12">4.2.1.20</ecNumber>
    </recommendedName>
</protein>
<dbReference type="EC" id="4.2.1.20" evidence="12"/>
<accession>A0A554NCZ0</accession>
<dbReference type="FunFam" id="3.40.50.1100:FF:000001">
    <property type="entry name" value="Tryptophan synthase beta chain"/>
    <property type="match status" value="1"/>
</dbReference>
<keyword evidence="8 12" id="KW-0663">Pyridoxal phosphate</keyword>
<dbReference type="Gene3D" id="3.40.50.1100">
    <property type="match status" value="2"/>
</dbReference>
<dbReference type="InterPro" id="IPR001926">
    <property type="entry name" value="TrpB-like_PALP"/>
</dbReference>
<keyword evidence="9 12" id="KW-0057">Aromatic amino acid biosynthesis</keyword>
<evidence type="ECO:0000256" key="7">
    <source>
        <dbReference type="ARBA" id="ARBA00022822"/>
    </source>
</evidence>
<evidence type="ECO:0000256" key="1">
    <source>
        <dbReference type="ARBA" id="ARBA00001933"/>
    </source>
</evidence>
<dbReference type="EMBL" id="QMDX01000002">
    <property type="protein sequence ID" value="TSD15243.1"/>
    <property type="molecule type" value="Genomic_DNA"/>
</dbReference>
<dbReference type="RefSeq" id="WP_144261084.1">
    <property type="nucleotide sequence ID" value="NZ_QMDX01000002.1"/>
</dbReference>
<dbReference type="Pfam" id="PF00291">
    <property type="entry name" value="PALP"/>
    <property type="match status" value="1"/>
</dbReference>
<evidence type="ECO:0000313" key="15">
    <source>
        <dbReference type="EMBL" id="TSD15243.1"/>
    </source>
</evidence>
<dbReference type="UniPathway" id="UPA00035">
    <property type="reaction ID" value="UER00044"/>
</dbReference>
<evidence type="ECO:0000256" key="8">
    <source>
        <dbReference type="ARBA" id="ARBA00022898"/>
    </source>
</evidence>
<dbReference type="InterPro" id="IPR023026">
    <property type="entry name" value="Trp_synth_beta/beta-like"/>
</dbReference>
<dbReference type="FunFam" id="3.40.50.1100:FF:000004">
    <property type="entry name" value="Tryptophan synthase beta chain"/>
    <property type="match status" value="1"/>
</dbReference>
<reference evidence="15 16" key="1">
    <citation type="submission" date="2018-06" db="EMBL/GenBank/DDBJ databases">
        <title>Natronomonas sp. F16-60 a new haloarchaeon isolated from a solar saltern of Isla Cristina, Huelva, Spain.</title>
        <authorList>
            <person name="Duran-Viseras A."/>
            <person name="Sanchez-Porro C."/>
            <person name="Ventosa A."/>
        </authorList>
    </citation>
    <scope>NUCLEOTIDE SEQUENCE [LARGE SCALE GENOMIC DNA]</scope>
    <source>
        <strain evidence="15 16">F16-60</strain>
    </source>
</reference>
<evidence type="ECO:0000256" key="12">
    <source>
        <dbReference type="HAMAP-Rule" id="MF_00133"/>
    </source>
</evidence>
<feature type="modified residue" description="N6-(pyridoxal phosphate)lysine" evidence="12">
    <location>
        <position position="92"/>
    </location>
</feature>
<dbReference type="PIRSF" id="PIRSF001413">
    <property type="entry name" value="Trp_syn_beta"/>
    <property type="match status" value="1"/>
</dbReference>
<comment type="subunit">
    <text evidence="5 12">Tetramer of two alpha and two beta chains.</text>
</comment>
<comment type="similarity">
    <text evidence="4 12">Belongs to the TrpB family.</text>
</comment>
<comment type="catalytic activity">
    <reaction evidence="11 12">
        <text>(1S,2R)-1-C-(indol-3-yl)glycerol 3-phosphate + L-serine = D-glyceraldehyde 3-phosphate + L-tryptophan + H2O</text>
        <dbReference type="Rhea" id="RHEA:10532"/>
        <dbReference type="ChEBI" id="CHEBI:15377"/>
        <dbReference type="ChEBI" id="CHEBI:33384"/>
        <dbReference type="ChEBI" id="CHEBI:57912"/>
        <dbReference type="ChEBI" id="CHEBI:58866"/>
        <dbReference type="ChEBI" id="CHEBI:59776"/>
        <dbReference type="EC" id="4.2.1.20"/>
    </reaction>
</comment>
<evidence type="ECO:0000256" key="6">
    <source>
        <dbReference type="ARBA" id="ARBA00022605"/>
    </source>
</evidence>
<evidence type="ECO:0000256" key="13">
    <source>
        <dbReference type="SAM" id="MobiDB-lite"/>
    </source>
</evidence>
<dbReference type="PANTHER" id="PTHR48077">
    <property type="entry name" value="TRYPTOPHAN SYNTHASE-RELATED"/>
    <property type="match status" value="1"/>
</dbReference>
<dbReference type="PROSITE" id="PS00168">
    <property type="entry name" value="TRP_SYNTHASE_BETA"/>
    <property type="match status" value="1"/>
</dbReference>
<evidence type="ECO:0000313" key="16">
    <source>
        <dbReference type="Proteomes" id="UP000319894"/>
    </source>
</evidence>
<sequence length="429" mass="46660">MSEQQQRRDGKFGDYGGQYVPEALMPAIEELTDAYERYVLGNEDGFMDEFRRRIRDFGGRPTPMGRADQLSERYGTEVYLKREDLLHGGAHKLNNALGQCLLAKYMGKERIVAETGAGQHGTATAMAAAHLDMPCEIYMGRRDINRQRPNVFRMRINGAEVTPVEVGRGTLKEAINETMRDWATTVETTHYIIGSIVGPHPFPSMVRDFHRPISAETKRQSREAFGRLPDAVVACAGGGSNTMGIFSEFVDPRDSDPEGVDDVDLYAVEAGGSTLDVDEERGVAPNSASLSTGTEGVLHGARTKVLQDTDGQIMESHSVSSGLDYAGVGPELANLVEEGRVDAVNVDDDAALAAFHRLSQTEGIIPALETAHAVAYLEQHDDPSELGEYVVINVSGRGDKDLAAAMEETAGRDLPNAPEMDVFDGEGLR</sequence>
<evidence type="ECO:0000256" key="9">
    <source>
        <dbReference type="ARBA" id="ARBA00023141"/>
    </source>
</evidence>
<dbReference type="HAMAP" id="MF_00133">
    <property type="entry name" value="Trp_synth_beta"/>
    <property type="match status" value="1"/>
</dbReference>
<comment type="caution">
    <text evidence="15">The sequence shown here is derived from an EMBL/GenBank/DDBJ whole genome shotgun (WGS) entry which is preliminary data.</text>
</comment>
<feature type="region of interest" description="Disordered" evidence="13">
    <location>
        <begin position="408"/>
        <end position="429"/>
    </location>
</feature>
<evidence type="ECO:0000256" key="5">
    <source>
        <dbReference type="ARBA" id="ARBA00011270"/>
    </source>
</evidence>
<evidence type="ECO:0000256" key="2">
    <source>
        <dbReference type="ARBA" id="ARBA00002786"/>
    </source>
</evidence>
<keyword evidence="6 12" id="KW-0028">Amino-acid biosynthesis</keyword>
<dbReference type="NCBIfam" id="TIGR00263">
    <property type="entry name" value="trpB"/>
    <property type="match status" value="1"/>
</dbReference>
<dbReference type="GO" id="GO:0005737">
    <property type="term" value="C:cytoplasm"/>
    <property type="evidence" value="ECO:0007669"/>
    <property type="project" value="TreeGrafter"/>
</dbReference>
<dbReference type="AlphaFoldDB" id="A0A554NCZ0"/>
<dbReference type="PANTHER" id="PTHR48077:SF3">
    <property type="entry name" value="TRYPTOPHAN SYNTHASE"/>
    <property type="match status" value="1"/>
</dbReference>
<dbReference type="InterPro" id="IPR036052">
    <property type="entry name" value="TrpB-like_PALP_sf"/>
</dbReference>
<dbReference type="InParanoid" id="A0A554NCZ0"/>
<dbReference type="Proteomes" id="UP000319894">
    <property type="component" value="Unassembled WGS sequence"/>
</dbReference>
<feature type="domain" description="Tryptophan synthase beta chain-like PALP" evidence="14">
    <location>
        <begin position="58"/>
        <end position="396"/>
    </location>
</feature>
<dbReference type="FunCoup" id="A0A554NCZ0">
    <property type="interactions" value="125"/>
</dbReference>
<keyword evidence="7 12" id="KW-0822">Tryptophan biosynthesis</keyword>
<dbReference type="GO" id="GO:0004834">
    <property type="term" value="F:tryptophan synthase activity"/>
    <property type="evidence" value="ECO:0007669"/>
    <property type="project" value="UniProtKB-UniRule"/>
</dbReference>
<dbReference type="InterPro" id="IPR006654">
    <property type="entry name" value="Trp_synth_beta"/>
</dbReference>
<organism evidence="15 16">
    <name type="scientific">Haloglomus irregulare</name>
    <dbReference type="NCBI Taxonomy" id="2234134"/>
    <lineage>
        <taxon>Archaea</taxon>
        <taxon>Methanobacteriati</taxon>
        <taxon>Methanobacteriota</taxon>
        <taxon>Stenosarchaea group</taxon>
        <taxon>Halobacteria</taxon>
        <taxon>Halobacteriales</taxon>
        <taxon>Natronomonadaceae</taxon>
        <taxon>Haloglomus</taxon>
    </lineage>
</organism>
<dbReference type="SUPFAM" id="SSF53686">
    <property type="entry name" value="Tryptophan synthase beta subunit-like PLP-dependent enzymes"/>
    <property type="match status" value="1"/>
</dbReference>
<keyword evidence="16" id="KW-1185">Reference proteome</keyword>
<dbReference type="OrthoDB" id="371827at2157"/>
<name>A0A554NCZ0_9EURY</name>
<evidence type="ECO:0000256" key="10">
    <source>
        <dbReference type="ARBA" id="ARBA00023239"/>
    </source>
</evidence>
<comment type="cofactor">
    <cofactor evidence="1 12">
        <name>pyridoxal 5'-phosphate</name>
        <dbReference type="ChEBI" id="CHEBI:597326"/>
    </cofactor>
</comment>
<comment type="pathway">
    <text evidence="3 12">Amino-acid biosynthesis; L-tryptophan biosynthesis; L-tryptophan from chorismate: step 5/5.</text>
</comment>
<evidence type="ECO:0000259" key="14">
    <source>
        <dbReference type="Pfam" id="PF00291"/>
    </source>
</evidence>
<evidence type="ECO:0000256" key="11">
    <source>
        <dbReference type="ARBA" id="ARBA00049047"/>
    </source>
</evidence>
<comment type="function">
    <text evidence="2 12">The beta subunit is responsible for the synthesis of L-tryptophan from indole and L-serine.</text>
</comment>
<evidence type="ECO:0000256" key="4">
    <source>
        <dbReference type="ARBA" id="ARBA00009982"/>
    </source>
</evidence>
<proteinExistence type="inferred from homology"/>
<dbReference type="InterPro" id="IPR006653">
    <property type="entry name" value="Trp_synth_b_CS"/>
</dbReference>
<gene>
    <name evidence="12 15" type="primary">trpB</name>
    <name evidence="15" type="ORF">DP107_05180</name>
</gene>
<keyword evidence="10 12" id="KW-0456">Lyase</keyword>
<evidence type="ECO:0000256" key="3">
    <source>
        <dbReference type="ARBA" id="ARBA00004733"/>
    </source>
</evidence>